<protein>
    <submittedName>
        <fullName evidence="1">SFRICE_040608</fullName>
    </submittedName>
</protein>
<evidence type="ECO:0000313" key="1">
    <source>
        <dbReference type="EMBL" id="SOQ59767.1"/>
    </source>
</evidence>
<dbReference type="EMBL" id="ODYU01013085">
    <property type="protein sequence ID" value="SOQ59767.1"/>
    <property type="molecule type" value="Genomic_DNA"/>
</dbReference>
<accession>A0A2H1X3B6</accession>
<name>A0A2H1X3B6_SPOFR</name>
<sequence length="64" mass="7561">MELVFQRPDKTTAQRPYYKFVLRLTRLKQDRVRRSDSPALMIQPIRVPNALSLCFRLALVTKTL</sequence>
<organism evidence="1">
    <name type="scientific">Spodoptera frugiperda</name>
    <name type="common">Fall armyworm</name>
    <dbReference type="NCBI Taxonomy" id="7108"/>
    <lineage>
        <taxon>Eukaryota</taxon>
        <taxon>Metazoa</taxon>
        <taxon>Ecdysozoa</taxon>
        <taxon>Arthropoda</taxon>
        <taxon>Hexapoda</taxon>
        <taxon>Insecta</taxon>
        <taxon>Pterygota</taxon>
        <taxon>Neoptera</taxon>
        <taxon>Endopterygota</taxon>
        <taxon>Lepidoptera</taxon>
        <taxon>Glossata</taxon>
        <taxon>Ditrysia</taxon>
        <taxon>Noctuoidea</taxon>
        <taxon>Noctuidae</taxon>
        <taxon>Amphipyrinae</taxon>
        <taxon>Spodoptera</taxon>
    </lineage>
</organism>
<dbReference type="AlphaFoldDB" id="A0A2H1X3B6"/>
<gene>
    <name evidence="1" type="ORF">SFRICE_040608</name>
</gene>
<proteinExistence type="predicted"/>
<reference evidence="1" key="1">
    <citation type="submission" date="2016-07" db="EMBL/GenBank/DDBJ databases">
        <authorList>
            <person name="Bretaudeau A."/>
        </authorList>
    </citation>
    <scope>NUCLEOTIDE SEQUENCE</scope>
    <source>
        <strain evidence="1">Rice</strain>
        <tissue evidence="1">Whole body</tissue>
    </source>
</reference>